<organism evidence="2 3">
    <name type="scientific">Nicotiana attenuata</name>
    <name type="common">Coyote tobacco</name>
    <dbReference type="NCBI Taxonomy" id="49451"/>
    <lineage>
        <taxon>Eukaryota</taxon>
        <taxon>Viridiplantae</taxon>
        <taxon>Streptophyta</taxon>
        <taxon>Embryophyta</taxon>
        <taxon>Tracheophyta</taxon>
        <taxon>Spermatophyta</taxon>
        <taxon>Magnoliopsida</taxon>
        <taxon>eudicotyledons</taxon>
        <taxon>Gunneridae</taxon>
        <taxon>Pentapetalae</taxon>
        <taxon>asterids</taxon>
        <taxon>lamiids</taxon>
        <taxon>Solanales</taxon>
        <taxon>Solanaceae</taxon>
        <taxon>Nicotianoideae</taxon>
        <taxon>Nicotianeae</taxon>
        <taxon>Nicotiana</taxon>
    </lineage>
</organism>
<sequence>MTSCLDKDRHISFQYPRSSAALATIQQLQVKIAAEEAGTGEKSAYDSFSYDDIPTTSLPRIIRAIRKMLVYWHKYASTFGKSCNNWTLFLVNFFCIEDAGTGMLNNYCNSSYIS</sequence>
<gene>
    <name evidence="2" type="ORF">A4A49_06664</name>
</gene>
<feature type="domain" description="DUF7651" evidence="1">
    <location>
        <begin position="2"/>
        <end position="39"/>
    </location>
</feature>
<dbReference type="Pfam" id="PF24663">
    <property type="entry name" value="DUF7651"/>
    <property type="match status" value="1"/>
</dbReference>
<name>A0A1J6JBC8_NICAT</name>
<evidence type="ECO:0000259" key="1">
    <source>
        <dbReference type="Pfam" id="PF24663"/>
    </source>
</evidence>
<evidence type="ECO:0000313" key="2">
    <source>
        <dbReference type="EMBL" id="OIT04473.1"/>
    </source>
</evidence>
<comment type="caution">
    <text evidence="2">The sequence shown here is derived from an EMBL/GenBank/DDBJ whole genome shotgun (WGS) entry which is preliminary data.</text>
</comment>
<keyword evidence="3" id="KW-1185">Reference proteome</keyword>
<reference evidence="2" key="1">
    <citation type="submission" date="2016-11" db="EMBL/GenBank/DDBJ databases">
        <title>The genome of Nicotiana attenuata.</title>
        <authorList>
            <person name="Xu S."/>
            <person name="Brockmoeller T."/>
            <person name="Gaquerel E."/>
            <person name="Navarro A."/>
            <person name="Kuhl H."/>
            <person name="Gase K."/>
            <person name="Ling Z."/>
            <person name="Zhou W."/>
            <person name="Kreitzer C."/>
            <person name="Stanke M."/>
            <person name="Tang H."/>
            <person name="Lyons E."/>
            <person name="Pandey P."/>
            <person name="Pandey S.P."/>
            <person name="Timmermann B."/>
            <person name="Baldwin I.T."/>
        </authorList>
    </citation>
    <scope>NUCLEOTIDE SEQUENCE [LARGE SCALE GENOMIC DNA]</scope>
    <source>
        <strain evidence="2">UT</strain>
    </source>
</reference>
<dbReference type="AlphaFoldDB" id="A0A1J6JBC8"/>
<accession>A0A1J6JBC8</accession>
<proteinExistence type="predicted"/>
<dbReference type="STRING" id="49451.A0A1J6JBC8"/>
<dbReference type="Gramene" id="OIT04473">
    <property type="protein sequence ID" value="OIT04473"/>
    <property type="gene ID" value="A4A49_06664"/>
</dbReference>
<dbReference type="Proteomes" id="UP000187609">
    <property type="component" value="Unassembled WGS sequence"/>
</dbReference>
<protein>
    <recommendedName>
        <fullName evidence="1">DUF7651 domain-containing protein</fullName>
    </recommendedName>
</protein>
<dbReference type="InterPro" id="IPR056068">
    <property type="entry name" value="EMF2-like_DUF7651"/>
</dbReference>
<dbReference type="EMBL" id="MJEQ01037185">
    <property type="protein sequence ID" value="OIT04473.1"/>
    <property type="molecule type" value="Genomic_DNA"/>
</dbReference>
<evidence type="ECO:0000313" key="3">
    <source>
        <dbReference type="Proteomes" id="UP000187609"/>
    </source>
</evidence>